<dbReference type="KEGG" id="abac:LuPra_02548"/>
<name>A0A143PM98_LUTPR</name>
<reference evidence="2" key="2">
    <citation type="submission" date="2016-04" db="EMBL/GenBank/DDBJ databases">
        <title>First Complete Genome Sequence of a Subdivision 6 Acidobacterium.</title>
        <authorList>
            <person name="Huang S."/>
            <person name="Vieira S."/>
            <person name="Bunk B."/>
            <person name="Riedel T."/>
            <person name="Sproeer C."/>
            <person name="Overmann J."/>
        </authorList>
    </citation>
    <scope>NUCLEOTIDE SEQUENCE [LARGE SCALE GENOMIC DNA]</scope>
    <source>
        <strain evidence="2">DSM 100886 HEG_-6_39</strain>
    </source>
</reference>
<proteinExistence type="predicted"/>
<gene>
    <name evidence="1" type="ORF">LuPra_02548</name>
</gene>
<dbReference type="RefSeq" id="WP_234800862.1">
    <property type="nucleotide sequence ID" value="NZ_CP015136.1"/>
</dbReference>
<protein>
    <submittedName>
        <fullName evidence="1">Uncharacterized protein</fullName>
    </submittedName>
</protein>
<dbReference type="Proteomes" id="UP000076079">
    <property type="component" value="Chromosome"/>
</dbReference>
<evidence type="ECO:0000313" key="2">
    <source>
        <dbReference type="Proteomes" id="UP000076079"/>
    </source>
</evidence>
<evidence type="ECO:0000313" key="1">
    <source>
        <dbReference type="EMBL" id="AMY09333.1"/>
    </source>
</evidence>
<sequence>MTATRFTRISGMTLVGVLTLAGSTVLGSGATTQEEGRGTLEGTWLNQVKIVTCSPAPFAVIATVQSMTTYMHGGVLIEGGGPPAPPPAASRSAGHGIWERTGGHTFLVFFRSHSFDNLGRHVRITEVTSHPTLIQGDNPDTPDFVEPYYLSGDGTNTITNLNPVDGTVISVTEGCNTATSAPLLF</sequence>
<organism evidence="1 2">
    <name type="scientific">Luteitalea pratensis</name>
    <dbReference type="NCBI Taxonomy" id="1855912"/>
    <lineage>
        <taxon>Bacteria</taxon>
        <taxon>Pseudomonadati</taxon>
        <taxon>Acidobacteriota</taxon>
        <taxon>Vicinamibacteria</taxon>
        <taxon>Vicinamibacterales</taxon>
        <taxon>Vicinamibacteraceae</taxon>
        <taxon>Luteitalea</taxon>
    </lineage>
</organism>
<accession>A0A143PM98</accession>
<dbReference type="AlphaFoldDB" id="A0A143PM98"/>
<reference evidence="1 2" key="1">
    <citation type="journal article" date="2016" name="Genome Announc.">
        <title>First Complete Genome Sequence of a Subdivision 6 Acidobacterium Strain.</title>
        <authorList>
            <person name="Huang S."/>
            <person name="Vieira S."/>
            <person name="Bunk B."/>
            <person name="Riedel T."/>
            <person name="Sproer C."/>
            <person name="Overmann J."/>
        </authorList>
    </citation>
    <scope>NUCLEOTIDE SEQUENCE [LARGE SCALE GENOMIC DNA]</scope>
    <source>
        <strain evidence="2">DSM 100886 HEG_-6_39</strain>
    </source>
</reference>
<dbReference type="EMBL" id="CP015136">
    <property type="protein sequence ID" value="AMY09333.1"/>
    <property type="molecule type" value="Genomic_DNA"/>
</dbReference>
<keyword evidence="2" id="KW-1185">Reference proteome</keyword>